<reference evidence="3 4" key="1">
    <citation type="submission" date="2024-09" db="EMBL/GenBank/DDBJ databases">
        <title>Draft genome sequence of Candidatus Magnetaquicoccaceae bacterium FCR-1.</title>
        <authorList>
            <person name="Shimoshige H."/>
            <person name="Shimamura S."/>
            <person name="Taoka A."/>
            <person name="Kobayashi H."/>
            <person name="Maekawa T."/>
        </authorList>
    </citation>
    <scope>NUCLEOTIDE SEQUENCE [LARGE SCALE GENOMIC DNA]</scope>
    <source>
        <strain evidence="3 4">FCR-1</strain>
    </source>
</reference>
<evidence type="ECO:0000259" key="2">
    <source>
        <dbReference type="Pfam" id="PF01521"/>
    </source>
</evidence>
<protein>
    <submittedName>
        <fullName evidence="3">Iron-binding protein IscA</fullName>
    </submittedName>
</protein>
<dbReference type="InterPro" id="IPR016092">
    <property type="entry name" value="ATAP"/>
</dbReference>
<dbReference type="InterPro" id="IPR000361">
    <property type="entry name" value="ATAP_core_dom"/>
</dbReference>
<evidence type="ECO:0000313" key="4">
    <source>
        <dbReference type="Proteomes" id="UP001628193"/>
    </source>
</evidence>
<gene>
    <name evidence="3" type="primary">iscA</name>
    <name evidence="3" type="ORF">SIID45300_01727</name>
</gene>
<evidence type="ECO:0000313" key="3">
    <source>
        <dbReference type="EMBL" id="GAB0057400.1"/>
    </source>
</evidence>
<dbReference type="Proteomes" id="UP001628193">
    <property type="component" value="Unassembled WGS sequence"/>
</dbReference>
<dbReference type="SUPFAM" id="SSF89360">
    <property type="entry name" value="HesB-like domain"/>
    <property type="match status" value="1"/>
</dbReference>
<dbReference type="PANTHER" id="PTHR10072:SF41">
    <property type="entry name" value="IRON-SULFUR CLUSTER ASSEMBLY 1 HOMOLOG, MITOCHONDRIAL"/>
    <property type="match status" value="1"/>
</dbReference>
<comment type="caution">
    <text evidence="3">The sequence shown here is derived from an EMBL/GenBank/DDBJ whole genome shotgun (WGS) entry which is preliminary data.</text>
</comment>
<dbReference type="PANTHER" id="PTHR10072">
    <property type="entry name" value="IRON-SULFUR CLUSTER ASSEMBLY PROTEIN"/>
    <property type="match status" value="1"/>
</dbReference>
<name>A0ABQ0C945_9PROT</name>
<feature type="domain" description="Core" evidence="2">
    <location>
        <begin position="9"/>
        <end position="109"/>
    </location>
</feature>
<dbReference type="PROSITE" id="PS01152">
    <property type="entry name" value="HESB"/>
    <property type="match status" value="1"/>
</dbReference>
<proteinExistence type="inferred from homology"/>
<dbReference type="NCBIfam" id="TIGR00049">
    <property type="entry name" value="iron-sulfur cluster assembly accessory protein"/>
    <property type="match status" value="1"/>
</dbReference>
<organism evidence="3 4">
    <name type="scientific">Candidatus Magnetaquiglobus chichijimensis</name>
    <dbReference type="NCBI Taxonomy" id="3141448"/>
    <lineage>
        <taxon>Bacteria</taxon>
        <taxon>Pseudomonadati</taxon>
        <taxon>Pseudomonadota</taxon>
        <taxon>Magnetococcia</taxon>
        <taxon>Magnetococcales</taxon>
        <taxon>Candidatus Magnetaquicoccaceae</taxon>
        <taxon>Candidatus Magnetaquiglobus</taxon>
    </lineage>
</organism>
<dbReference type="EMBL" id="BAAFGK010000004">
    <property type="protein sequence ID" value="GAB0057400.1"/>
    <property type="molecule type" value="Genomic_DNA"/>
</dbReference>
<evidence type="ECO:0000256" key="1">
    <source>
        <dbReference type="ARBA" id="ARBA00006718"/>
    </source>
</evidence>
<keyword evidence="4" id="KW-1185">Reference proteome</keyword>
<dbReference type="InterPro" id="IPR050322">
    <property type="entry name" value="Fe-S_cluster_asmbl/transfer"/>
</dbReference>
<dbReference type="Gene3D" id="2.60.300.12">
    <property type="entry name" value="HesB-like domain"/>
    <property type="match status" value="1"/>
</dbReference>
<sequence>MTTTQEGVSLTERAARQAKAMLAKRGTPDAAIRIGTSTAGCSGFSYKLEYADQMAESDQVYESFGVKVVIDGKSAVILDGTLVDFESTPFKSGFKFSNPKEKERCGCGESFKV</sequence>
<dbReference type="Pfam" id="PF01521">
    <property type="entry name" value="Fe-S_biosyn"/>
    <property type="match status" value="1"/>
</dbReference>
<dbReference type="RefSeq" id="WP_420905090.1">
    <property type="nucleotide sequence ID" value="NZ_BAAFGK010000004.1"/>
</dbReference>
<dbReference type="InterPro" id="IPR035903">
    <property type="entry name" value="HesB-like_dom_sf"/>
</dbReference>
<dbReference type="InterPro" id="IPR017870">
    <property type="entry name" value="FeS_cluster_insertion_CS"/>
</dbReference>
<comment type="similarity">
    <text evidence="1">Belongs to the HesB/IscA family.</text>
</comment>
<accession>A0ABQ0C945</accession>